<evidence type="ECO:0000313" key="3">
    <source>
        <dbReference type="Proteomes" id="UP000516148"/>
    </source>
</evidence>
<protein>
    <submittedName>
        <fullName evidence="2">K(+)-transporting ATPase subunit F</fullName>
    </submittedName>
</protein>
<dbReference type="Proteomes" id="UP000516148">
    <property type="component" value="Chromosome"/>
</dbReference>
<sequence>MTLHLMLAAVTAAGLLLYLVAVLLRPERF</sequence>
<keyword evidence="1" id="KW-0472">Membrane</keyword>
<dbReference type="Pfam" id="PF09604">
    <property type="entry name" value="Potass_KdpF"/>
    <property type="match status" value="1"/>
</dbReference>
<dbReference type="GO" id="GO:0008556">
    <property type="term" value="F:P-type potassium transmembrane transporter activity"/>
    <property type="evidence" value="ECO:0007669"/>
    <property type="project" value="InterPro"/>
</dbReference>
<dbReference type="GO" id="GO:0005886">
    <property type="term" value="C:plasma membrane"/>
    <property type="evidence" value="ECO:0007669"/>
    <property type="project" value="InterPro"/>
</dbReference>
<name>A0A7H0LJQ8_9SPHN</name>
<keyword evidence="1" id="KW-0812">Transmembrane</keyword>
<accession>A0A7H0LJQ8</accession>
<dbReference type="EMBL" id="CP061038">
    <property type="protein sequence ID" value="QNQ09911.1"/>
    <property type="molecule type" value="Genomic_DNA"/>
</dbReference>
<evidence type="ECO:0000313" key="2">
    <source>
        <dbReference type="EMBL" id="QNQ09911.1"/>
    </source>
</evidence>
<keyword evidence="1" id="KW-1133">Transmembrane helix</keyword>
<proteinExistence type="predicted"/>
<dbReference type="NCBIfam" id="TIGR02115">
    <property type="entry name" value="potass_kdpF"/>
    <property type="match status" value="1"/>
</dbReference>
<gene>
    <name evidence="2" type="primary">kdpF</name>
    <name evidence="2" type="ORF">H3Z74_01240</name>
</gene>
<dbReference type="AlphaFoldDB" id="A0A7H0LJQ8"/>
<reference evidence="2 3" key="1">
    <citation type="submission" date="2020-09" db="EMBL/GenBank/DDBJ databases">
        <title>Sphingomonas sp., a new species isolated from pork steak.</title>
        <authorList>
            <person name="Heidler von Heilborn D."/>
        </authorList>
    </citation>
    <scope>NUCLEOTIDE SEQUENCE [LARGE SCALE GENOMIC DNA]</scope>
    <source>
        <strain evidence="3">S8-3T</strain>
    </source>
</reference>
<keyword evidence="3" id="KW-1185">Reference proteome</keyword>
<dbReference type="RefSeq" id="WP_187762220.1">
    <property type="nucleotide sequence ID" value="NZ_CP061038.1"/>
</dbReference>
<evidence type="ECO:0000256" key="1">
    <source>
        <dbReference type="SAM" id="Phobius"/>
    </source>
</evidence>
<dbReference type="KEGG" id="spap:H3Z74_01240"/>
<feature type="transmembrane region" description="Helical" evidence="1">
    <location>
        <begin position="6"/>
        <end position="24"/>
    </location>
</feature>
<organism evidence="2 3">
    <name type="scientific">Sphingomonas alpina</name>
    <dbReference type="NCBI Taxonomy" id="653931"/>
    <lineage>
        <taxon>Bacteria</taxon>
        <taxon>Pseudomonadati</taxon>
        <taxon>Pseudomonadota</taxon>
        <taxon>Alphaproteobacteria</taxon>
        <taxon>Sphingomonadales</taxon>
        <taxon>Sphingomonadaceae</taxon>
        <taxon>Sphingomonas</taxon>
    </lineage>
</organism>
<dbReference type="InterPro" id="IPR011726">
    <property type="entry name" value="KdpF"/>
</dbReference>